<sequence length="331" mass="36223">MEKHSTKISFRCKFQHRVRAVAATLFVLSGCAGTEQYNQLSQVGAGYAQAMEAALSDYRRTYIDARSEEYLADMALLNLDSRQEGRRSQRGEPTQFGIDSCRQQAPAAGANSTPTDFAARQCADIARVIVISRLITHAQLFGEYFNQLGKLATSDAPQAAGAAAGRVADSLKAVGTALDRAVPGQTAALDPIARAVTEAVQRAELRNELDRNQELIRREMAIEDKTLAYLEKQAESEQLRLFERRFDRLVSVPVRRGEVAQQGDRWVENRRALLLETDQAASTAAARRALKSLRGSYEALVAGGDARALLEQALADTAMVLDAVEPLVGRL</sequence>
<dbReference type="EMBL" id="JAWXYC010000004">
    <property type="protein sequence ID" value="MDX5952431.1"/>
    <property type="molecule type" value="Genomic_DNA"/>
</dbReference>
<dbReference type="RefSeq" id="WP_137165143.1">
    <property type="nucleotide sequence ID" value="NZ_CP012914.1"/>
</dbReference>
<name>A0ABU4P577_AZOBR</name>
<evidence type="ECO:0008006" key="3">
    <source>
        <dbReference type="Google" id="ProtNLM"/>
    </source>
</evidence>
<organism evidence="1 2">
    <name type="scientific">Azospirillum brasilense</name>
    <dbReference type="NCBI Taxonomy" id="192"/>
    <lineage>
        <taxon>Bacteria</taxon>
        <taxon>Pseudomonadati</taxon>
        <taxon>Pseudomonadota</taxon>
        <taxon>Alphaproteobacteria</taxon>
        <taxon>Rhodospirillales</taxon>
        <taxon>Azospirillaceae</taxon>
        <taxon>Azospirillum</taxon>
    </lineage>
</organism>
<comment type="caution">
    <text evidence="1">The sequence shown here is derived from an EMBL/GenBank/DDBJ whole genome shotgun (WGS) entry which is preliminary data.</text>
</comment>
<dbReference type="PROSITE" id="PS51257">
    <property type="entry name" value="PROKAR_LIPOPROTEIN"/>
    <property type="match status" value="1"/>
</dbReference>
<evidence type="ECO:0000313" key="2">
    <source>
        <dbReference type="Proteomes" id="UP001277471"/>
    </source>
</evidence>
<reference evidence="1 2" key="1">
    <citation type="submission" date="2023-11" db="EMBL/GenBank/DDBJ databases">
        <title>MicrobeMod: A computational toolkit for identifying prokaryotic methylation and restriction-modification with nanopore sequencing.</title>
        <authorList>
            <person name="Crits-Christoph A."/>
            <person name="Kang S.C."/>
            <person name="Lee H."/>
            <person name="Ostrov N."/>
        </authorList>
    </citation>
    <scope>NUCLEOTIDE SEQUENCE [LARGE SCALE GENOMIC DNA]</scope>
    <source>
        <strain evidence="1 2">ATCC 29145</strain>
    </source>
</reference>
<proteinExistence type="predicted"/>
<gene>
    <name evidence="1" type="ORF">SIM66_14715</name>
</gene>
<dbReference type="GeneID" id="56449620"/>
<keyword evidence="2" id="KW-1185">Reference proteome</keyword>
<accession>A0ABU4P577</accession>
<dbReference type="Proteomes" id="UP001277471">
    <property type="component" value="Unassembled WGS sequence"/>
</dbReference>
<protein>
    <recommendedName>
        <fullName evidence="3">DUF3829 domain-containing protein</fullName>
    </recommendedName>
</protein>
<evidence type="ECO:0000313" key="1">
    <source>
        <dbReference type="EMBL" id="MDX5952431.1"/>
    </source>
</evidence>